<dbReference type="EMBL" id="CALNXK010000369">
    <property type="protein sequence ID" value="CAH3183923.1"/>
    <property type="molecule type" value="Genomic_DNA"/>
</dbReference>
<dbReference type="PANTHER" id="PTHR33309">
    <property type="entry name" value="KERATIN, ULTRA HIGH-SULFUR MATRIX PROTEIN-LIKE"/>
    <property type="match status" value="1"/>
</dbReference>
<feature type="compositionally biased region" description="Basic and acidic residues" evidence="1">
    <location>
        <begin position="98"/>
        <end position="107"/>
    </location>
</feature>
<proteinExistence type="predicted"/>
<name>A0ABN8RX73_9CNID</name>
<evidence type="ECO:0000313" key="3">
    <source>
        <dbReference type="Proteomes" id="UP001159405"/>
    </source>
</evidence>
<feature type="compositionally biased region" description="Basic and acidic residues" evidence="1">
    <location>
        <begin position="115"/>
        <end position="151"/>
    </location>
</feature>
<comment type="caution">
    <text evidence="2">The sequence shown here is derived from an EMBL/GenBank/DDBJ whole genome shotgun (WGS) entry which is preliminary data.</text>
</comment>
<dbReference type="Proteomes" id="UP001159405">
    <property type="component" value="Unassembled WGS sequence"/>
</dbReference>
<dbReference type="PANTHER" id="PTHR33309:SF1">
    <property type="entry name" value="MYB_SANT-LIKE DNA-BINDING DOMAIN-CONTAINING PROTEIN"/>
    <property type="match status" value="1"/>
</dbReference>
<organism evidence="2 3">
    <name type="scientific">Porites lobata</name>
    <dbReference type="NCBI Taxonomy" id="104759"/>
    <lineage>
        <taxon>Eukaryota</taxon>
        <taxon>Metazoa</taxon>
        <taxon>Cnidaria</taxon>
        <taxon>Anthozoa</taxon>
        <taxon>Hexacorallia</taxon>
        <taxon>Scleractinia</taxon>
        <taxon>Fungiina</taxon>
        <taxon>Poritidae</taxon>
        <taxon>Porites</taxon>
    </lineage>
</organism>
<reference evidence="2 3" key="1">
    <citation type="submission" date="2022-05" db="EMBL/GenBank/DDBJ databases">
        <authorList>
            <consortium name="Genoscope - CEA"/>
            <person name="William W."/>
        </authorList>
    </citation>
    <scope>NUCLEOTIDE SEQUENCE [LARGE SCALE GENOMIC DNA]</scope>
</reference>
<evidence type="ECO:0000256" key="1">
    <source>
        <dbReference type="SAM" id="MobiDB-lite"/>
    </source>
</evidence>
<keyword evidence="3" id="KW-1185">Reference proteome</keyword>
<evidence type="ECO:0000313" key="2">
    <source>
        <dbReference type="EMBL" id="CAH3183923.1"/>
    </source>
</evidence>
<protein>
    <recommendedName>
        <fullName evidence="4">MADF domain-containing protein</fullName>
    </recommendedName>
</protein>
<feature type="region of interest" description="Disordered" evidence="1">
    <location>
        <begin position="98"/>
        <end position="177"/>
    </location>
</feature>
<gene>
    <name evidence="2" type="ORF">PLOB_00029250</name>
</gene>
<sequence>MKWTVEHDLTLCGEVLLQEPFKHPKNIKERGEVWSNIAVNLNSLENPSFKVSKRSVRDRLTLLQTRYKGKVREEEKASGIDCEETPLDAAIEEILEKEKAADMERNEQSGTQTLKEQREKASAEEVRRQAMERLGKTQKEMQIQRKEREEAQMLLNMSKRNSVGKSAQEGRNGFQEN</sequence>
<accession>A0ABN8RX73</accession>
<evidence type="ECO:0008006" key="4">
    <source>
        <dbReference type="Google" id="ProtNLM"/>
    </source>
</evidence>